<protein>
    <submittedName>
        <fullName evidence="1">Uncharacterized protein</fullName>
    </submittedName>
</protein>
<dbReference type="EMBL" id="JAQAGZ010000060">
    <property type="protein sequence ID" value="MCZ8517826.1"/>
    <property type="molecule type" value="Genomic_DNA"/>
</dbReference>
<reference evidence="1 2" key="1">
    <citation type="submission" date="2022-12" db="EMBL/GenBank/DDBJ databases">
        <title>Draft genome sequence of Paenibacillus sp. dW9.</title>
        <authorList>
            <person name="Choi E.-W."/>
            <person name="Kim D.-U."/>
        </authorList>
    </citation>
    <scope>NUCLEOTIDE SEQUENCE [LARGE SCALE GENOMIC DNA]</scope>
    <source>
        <strain evidence="2">dW9</strain>
    </source>
</reference>
<comment type="caution">
    <text evidence="1">The sequence shown here is derived from an EMBL/GenBank/DDBJ whole genome shotgun (WGS) entry which is preliminary data.</text>
</comment>
<evidence type="ECO:0000313" key="1">
    <source>
        <dbReference type="EMBL" id="MCZ8517826.1"/>
    </source>
</evidence>
<dbReference type="RefSeq" id="WP_269886353.1">
    <property type="nucleotide sequence ID" value="NZ_JAQAGZ010000060.1"/>
</dbReference>
<evidence type="ECO:0000313" key="2">
    <source>
        <dbReference type="Proteomes" id="UP001527882"/>
    </source>
</evidence>
<organism evidence="1 2">
    <name type="scientific">Paenibacillus gyeongsangnamensis</name>
    <dbReference type="NCBI Taxonomy" id="3388067"/>
    <lineage>
        <taxon>Bacteria</taxon>
        <taxon>Bacillati</taxon>
        <taxon>Bacillota</taxon>
        <taxon>Bacilli</taxon>
        <taxon>Bacillales</taxon>
        <taxon>Paenibacillaceae</taxon>
        <taxon>Paenibacillus</taxon>
    </lineage>
</organism>
<keyword evidence="2" id="KW-1185">Reference proteome</keyword>
<name>A0ABT4QLT6_9BACL</name>
<proteinExistence type="predicted"/>
<accession>A0ABT4QLT6</accession>
<gene>
    <name evidence="1" type="ORF">O9H85_37205</name>
</gene>
<dbReference type="Proteomes" id="UP001527882">
    <property type="component" value="Unassembled WGS sequence"/>
</dbReference>
<sequence length="60" mass="6463">MKLPIVPIDQMLDNSTDIAAGKAAGTYTVKIGAPDPLADINAGSLYEAVPMILEMRYRLQ</sequence>